<feature type="compositionally biased region" description="Polar residues" evidence="1">
    <location>
        <begin position="111"/>
        <end position="131"/>
    </location>
</feature>
<name>A0ABD2PEI6_9CUCU</name>
<feature type="compositionally biased region" description="Basic and acidic residues" evidence="1">
    <location>
        <begin position="81"/>
        <end position="92"/>
    </location>
</feature>
<protein>
    <submittedName>
        <fullName evidence="2">Uncharacterized protein</fullName>
    </submittedName>
</protein>
<feature type="compositionally biased region" description="Low complexity" evidence="1">
    <location>
        <begin position="140"/>
        <end position="152"/>
    </location>
</feature>
<dbReference type="Gene3D" id="1.20.5.490">
    <property type="entry name" value="Single helix bin"/>
    <property type="match status" value="1"/>
</dbReference>
<dbReference type="AlphaFoldDB" id="A0ABD2PEI6"/>
<organism evidence="2 3">
    <name type="scientific">Cryptolaemus montrouzieri</name>
    <dbReference type="NCBI Taxonomy" id="559131"/>
    <lineage>
        <taxon>Eukaryota</taxon>
        <taxon>Metazoa</taxon>
        <taxon>Ecdysozoa</taxon>
        <taxon>Arthropoda</taxon>
        <taxon>Hexapoda</taxon>
        <taxon>Insecta</taxon>
        <taxon>Pterygota</taxon>
        <taxon>Neoptera</taxon>
        <taxon>Endopterygota</taxon>
        <taxon>Coleoptera</taxon>
        <taxon>Polyphaga</taxon>
        <taxon>Cucujiformia</taxon>
        <taxon>Coccinelloidea</taxon>
        <taxon>Coccinellidae</taxon>
        <taxon>Scymninae</taxon>
        <taxon>Scymnini</taxon>
        <taxon>Cryptolaemus</taxon>
    </lineage>
</organism>
<accession>A0ABD2PEI6</accession>
<dbReference type="Pfam" id="PF01166">
    <property type="entry name" value="TSC22"/>
    <property type="match status" value="1"/>
</dbReference>
<sequence>MASGISKKKFNIIHRTTSETIRLSEADILDETVHIPSFSSSIRTNQSLHHSRKKVQSSFQITEVCLTRPDIGEESADDLDESHTDENSRVTDNETPSFSEDSRDTEEHDTTTTFGQISTAPTTAPVSSISTRSKEEKSRSLNSDSPNSSSFSRGRWTCMDYVDNTHHLIDMEMVDNEKFVDQYLKSSSALKNCELFFDEKFQDVLQFDKNCLNFNKDEVDDAYIRVASLLTTSKAENKSCTDVKGPVAIDSKIEQAMDLVKGHLMYAVRQDVNVLKLKISELLVRISQLESENLYLRAKASPEVLKLLERRSRTT</sequence>
<evidence type="ECO:0000313" key="2">
    <source>
        <dbReference type="EMBL" id="KAL3289335.1"/>
    </source>
</evidence>
<keyword evidence="3" id="KW-1185">Reference proteome</keyword>
<reference evidence="2 3" key="1">
    <citation type="journal article" date="2021" name="BMC Biol.">
        <title>Horizontally acquired antibacterial genes associated with adaptive radiation of ladybird beetles.</title>
        <authorList>
            <person name="Li H.S."/>
            <person name="Tang X.F."/>
            <person name="Huang Y.H."/>
            <person name="Xu Z.Y."/>
            <person name="Chen M.L."/>
            <person name="Du X.Y."/>
            <person name="Qiu B.Y."/>
            <person name="Chen P.T."/>
            <person name="Zhang W."/>
            <person name="Slipinski A."/>
            <person name="Escalona H.E."/>
            <person name="Waterhouse R.M."/>
            <person name="Zwick A."/>
            <person name="Pang H."/>
        </authorList>
    </citation>
    <scope>NUCLEOTIDE SEQUENCE [LARGE SCALE GENOMIC DNA]</scope>
    <source>
        <strain evidence="2">SYSU2018</strain>
    </source>
</reference>
<dbReference type="InterPro" id="IPR000580">
    <property type="entry name" value="TSC22/Bun"/>
</dbReference>
<evidence type="ECO:0000313" key="3">
    <source>
        <dbReference type="Proteomes" id="UP001516400"/>
    </source>
</evidence>
<feature type="compositionally biased region" description="Basic and acidic residues" evidence="1">
    <location>
        <begin position="100"/>
        <end position="110"/>
    </location>
</feature>
<evidence type="ECO:0000256" key="1">
    <source>
        <dbReference type="SAM" id="MobiDB-lite"/>
    </source>
</evidence>
<comment type="caution">
    <text evidence="2">The sequence shown here is derived from an EMBL/GenBank/DDBJ whole genome shotgun (WGS) entry which is preliminary data.</text>
</comment>
<dbReference type="EMBL" id="JABFTP020000186">
    <property type="protein sequence ID" value="KAL3289335.1"/>
    <property type="molecule type" value="Genomic_DNA"/>
</dbReference>
<gene>
    <name evidence="2" type="ORF">HHI36_022773</name>
</gene>
<proteinExistence type="predicted"/>
<dbReference type="PANTHER" id="PTHR46745">
    <property type="entry name" value="TSC22 DOMAIN FAMILY PROTEIN 1"/>
    <property type="match status" value="1"/>
</dbReference>
<dbReference type="SUPFAM" id="SSF58026">
    <property type="entry name" value="Delta-sleep-inducing peptide immunoreactive peptide"/>
    <property type="match status" value="1"/>
</dbReference>
<dbReference type="Proteomes" id="UP001516400">
    <property type="component" value="Unassembled WGS sequence"/>
</dbReference>
<dbReference type="PANTHER" id="PTHR46745:SF1">
    <property type="entry name" value="TSC22 DOMAIN FAMILY PROTEIN 1"/>
    <property type="match status" value="1"/>
</dbReference>
<feature type="region of interest" description="Disordered" evidence="1">
    <location>
        <begin position="73"/>
        <end position="152"/>
    </location>
</feature>